<proteinExistence type="predicted"/>
<dbReference type="Proteomes" id="UP000609879">
    <property type="component" value="Unassembled WGS sequence"/>
</dbReference>
<reference evidence="2 3" key="1">
    <citation type="submission" date="2021-01" db="EMBL/GenBank/DDBJ databases">
        <title>Whole genome shotgun sequence of Actinoplanes deccanensis NBRC 13994.</title>
        <authorList>
            <person name="Komaki H."/>
            <person name="Tamura T."/>
        </authorList>
    </citation>
    <scope>NUCLEOTIDE SEQUENCE [LARGE SCALE GENOMIC DNA]</scope>
    <source>
        <strain evidence="2 3">NBRC 13994</strain>
    </source>
</reference>
<feature type="transmembrane region" description="Helical" evidence="1">
    <location>
        <begin position="7"/>
        <end position="23"/>
    </location>
</feature>
<gene>
    <name evidence="2" type="ORF">Ade02nite_79310</name>
</gene>
<feature type="transmembrane region" description="Helical" evidence="1">
    <location>
        <begin position="29"/>
        <end position="48"/>
    </location>
</feature>
<name>A0ABQ3YHM9_9ACTN</name>
<keyword evidence="1" id="KW-1133">Transmembrane helix</keyword>
<evidence type="ECO:0000313" key="3">
    <source>
        <dbReference type="Proteomes" id="UP000609879"/>
    </source>
</evidence>
<organism evidence="2 3">
    <name type="scientific">Paractinoplanes deccanensis</name>
    <dbReference type="NCBI Taxonomy" id="113561"/>
    <lineage>
        <taxon>Bacteria</taxon>
        <taxon>Bacillati</taxon>
        <taxon>Actinomycetota</taxon>
        <taxon>Actinomycetes</taxon>
        <taxon>Micromonosporales</taxon>
        <taxon>Micromonosporaceae</taxon>
        <taxon>Paractinoplanes</taxon>
    </lineage>
</organism>
<keyword evidence="1" id="KW-0472">Membrane</keyword>
<sequence length="108" mass="11604">MGLTRSTLVVGGIVLTAALWLLSGTWRHAGAGVAMVAAGVLLTVGHRLRARRRERRERDRFRRLIEAGWTPCPRCDGSGTFSTPTGYLGTPVFHTCGACRGEGMLPPA</sequence>
<dbReference type="RefSeq" id="WP_203775276.1">
    <property type="nucleotide sequence ID" value="NZ_BAAABO010000011.1"/>
</dbReference>
<dbReference type="EMBL" id="BOMI01000165">
    <property type="protein sequence ID" value="GID79290.1"/>
    <property type="molecule type" value="Genomic_DNA"/>
</dbReference>
<evidence type="ECO:0000313" key="2">
    <source>
        <dbReference type="EMBL" id="GID79290.1"/>
    </source>
</evidence>
<evidence type="ECO:0000256" key="1">
    <source>
        <dbReference type="SAM" id="Phobius"/>
    </source>
</evidence>
<keyword evidence="3" id="KW-1185">Reference proteome</keyword>
<keyword evidence="1" id="KW-0812">Transmembrane</keyword>
<dbReference type="InterPro" id="IPR036410">
    <property type="entry name" value="HSP_DnaJ_Cys-rich_dom_sf"/>
</dbReference>
<evidence type="ECO:0008006" key="4">
    <source>
        <dbReference type="Google" id="ProtNLM"/>
    </source>
</evidence>
<accession>A0ABQ3YHM9</accession>
<dbReference type="SUPFAM" id="SSF57938">
    <property type="entry name" value="DnaJ/Hsp40 cysteine-rich domain"/>
    <property type="match status" value="1"/>
</dbReference>
<protein>
    <recommendedName>
        <fullName evidence="4">Restriction endonuclease</fullName>
    </recommendedName>
</protein>
<comment type="caution">
    <text evidence="2">The sequence shown here is derived from an EMBL/GenBank/DDBJ whole genome shotgun (WGS) entry which is preliminary data.</text>
</comment>